<dbReference type="Proteomes" id="UP001497444">
    <property type="component" value="Unassembled WGS sequence"/>
</dbReference>
<comment type="caution">
    <text evidence="3">The sequence shown here is derived from an EMBL/GenBank/DDBJ whole genome shotgun (WGS) entry which is preliminary data.</text>
</comment>
<keyword evidence="4" id="KW-1185">Reference proteome</keyword>
<evidence type="ECO:0000313" key="3">
    <source>
        <dbReference type="EMBL" id="CAK9250939.1"/>
    </source>
</evidence>
<dbReference type="Gene3D" id="3.30.420.280">
    <property type="match status" value="1"/>
</dbReference>
<protein>
    <recommendedName>
        <fullName evidence="2">Terminase large subunit gp17-like C-terminal domain-containing protein</fullName>
    </recommendedName>
</protein>
<organism evidence="3 4">
    <name type="scientific">Sphagnum jensenii</name>
    <dbReference type="NCBI Taxonomy" id="128206"/>
    <lineage>
        <taxon>Eukaryota</taxon>
        <taxon>Viridiplantae</taxon>
        <taxon>Streptophyta</taxon>
        <taxon>Embryophyta</taxon>
        <taxon>Bryophyta</taxon>
        <taxon>Sphagnophytina</taxon>
        <taxon>Sphagnopsida</taxon>
        <taxon>Sphagnales</taxon>
        <taxon>Sphagnaceae</taxon>
        <taxon>Sphagnum</taxon>
    </lineage>
</organism>
<evidence type="ECO:0000256" key="1">
    <source>
        <dbReference type="ARBA" id="ARBA00022612"/>
    </source>
</evidence>
<feature type="domain" description="Terminase large subunit gp17-like C-terminal" evidence="2">
    <location>
        <begin position="249"/>
        <end position="396"/>
    </location>
</feature>
<proteinExistence type="predicted"/>
<name>A0ABP0V941_9BRYO</name>
<dbReference type="InterPro" id="IPR035421">
    <property type="entry name" value="Terminase_6C"/>
</dbReference>
<keyword evidence="1" id="KW-1188">Viral release from host cell</keyword>
<accession>A0ABP0V941</accession>
<evidence type="ECO:0000313" key="4">
    <source>
        <dbReference type="Proteomes" id="UP001497444"/>
    </source>
</evidence>
<reference evidence="3" key="1">
    <citation type="submission" date="2024-02" db="EMBL/GenBank/DDBJ databases">
        <authorList>
            <consortium name="ELIXIR-Norway"/>
            <consortium name="Elixir Norway"/>
        </authorList>
    </citation>
    <scope>NUCLEOTIDE SEQUENCE</scope>
</reference>
<dbReference type="Pfam" id="PF17289">
    <property type="entry name" value="Terminase_6C"/>
    <property type="match status" value="1"/>
</dbReference>
<gene>
    <name evidence="3" type="ORF">CSSPJE1EN1_LOCUS26317</name>
</gene>
<dbReference type="EMBL" id="CAXAQS010000278">
    <property type="protein sequence ID" value="CAK9250939.1"/>
    <property type="molecule type" value="Genomic_DNA"/>
</dbReference>
<sequence length="426" mass="48008">MHATLNYPDHWNGYRYKKKNLTLWLGGITGFEADDLSRRLFEGSGNDPAFIHESLVVYSNRKDRRHQIKNALGGITNIAIKTYGGREQQNELSTWKASKVDCILLDEQPTMSVFVECCMRIMNTEKDDHGMIIIAATCTRFTPFVLSFTERVEKTEIDREGQKVGDEKQVKIASGEVRDGKVFLLAGWNDAQHLEEEQKKNMRANMLPMEVDARTKGLPSIGSGMVYPVLEELITCDPFEIPNHYASIIGMDFGWSDPTALTFGALDRNTGILYITFEYSMSAKTPDSHLADLQTMRGADSLKWAYVMADPAGQASSQKDGESLFMLYRQKGLNLVKADNARSAGILTCLQMILDGRLKIFKTCPKILNEIRGYAYDEQGRLIDGNDHLLDAMRYMVGGVGHAKTETKDQDDWSFLMDRHRGLGIM</sequence>
<evidence type="ECO:0000259" key="2">
    <source>
        <dbReference type="Pfam" id="PF17289"/>
    </source>
</evidence>